<accession>X1RWR7</accession>
<organism evidence="1">
    <name type="scientific">marine sediment metagenome</name>
    <dbReference type="NCBI Taxonomy" id="412755"/>
    <lineage>
        <taxon>unclassified sequences</taxon>
        <taxon>metagenomes</taxon>
        <taxon>ecological metagenomes</taxon>
    </lineage>
</organism>
<name>X1RWR7_9ZZZZ</name>
<proteinExistence type="predicted"/>
<comment type="caution">
    <text evidence="1">The sequence shown here is derived from an EMBL/GenBank/DDBJ whole genome shotgun (WGS) entry which is preliminary data.</text>
</comment>
<feature type="non-terminal residue" evidence="1">
    <location>
        <position position="426"/>
    </location>
</feature>
<evidence type="ECO:0000313" key="1">
    <source>
        <dbReference type="EMBL" id="GAI71366.1"/>
    </source>
</evidence>
<dbReference type="AlphaFoldDB" id="X1RWR7"/>
<gene>
    <name evidence="1" type="ORF">S12H4_06809</name>
</gene>
<feature type="non-terminal residue" evidence="1">
    <location>
        <position position="1"/>
    </location>
</feature>
<sequence>YRRRGHPPGEAASLAWCLADEESQSIRQQIAKEALSNYQDETFTWAQTEPYLTAAHYKPGERSLMRTLADMRRIPKPPKEPTARSLTAAQIGARYKADILKREPAKILLAALPYQADQIDLFLEYYRPEEPEPEEPTGISRGVVGALFKRGEIEIGPFREDLEKLGYEGWELERVVQFYTPVPPKPPKVLPPRELTAAIIFRLHEEGHIETDPAITRLEALRIRPEDARLVLETLHPLLPEIEIPPRVVPASIYGALYRDGLIEAQETLELFQEVGYDLEGAQWLELYYRPVPPPPPPEIPYRELSATWVFRLHEEGHLPTAEAVDRLVRLRIREEDAIMLLERLHPVRPPEVQPPRVVPASIIGALYRQELLDTDQVLALFTDVGYDEVGAGYLELYYRPVTPPPPPELPPVLLSATWVLRLHRE</sequence>
<dbReference type="EMBL" id="BARW01002446">
    <property type="protein sequence ID" value="GAI71366.1"/>
    <property type="molecule type" value="Genomic_DNA"/>
</dbReference>
<reference evidence="1" key="1">
    <citation type="journal article" date="2014" name="Front. Microbiol.">
        <title>High frequency of phylogenetically diverse reductive dehalogenase-homologous genes in deep subseafloor sedimentary metagenomes.</title>
        <authorList>
            <person name="Kawai M."/>
            <person name="Futagami T."/>
            <person name="Toyoda A."/>
            <person name="Takaki Y."/>
            <person name="Nishi S."/>
            <person name="Hori S."/>
            <person name="Arai W."/>
            <person name="Tsubouchi T."/>
            <person name="Morono Y."/>
            <person name="Uchiyama I."/>
            <person name="Ito T."/>
            <person name="Fujiyama A."/>
            <person name="Inagaki F."/>
            <person name="Takami H."/>
        </authorList>
    </citation>
    <scope>NUCLEOTIDE SEQUENCE</scope>
    <source>
        <strain evidence="1">Expedition CK06-06</strain>
    </source>
</reference>
<protein>
    <submittedName>
        <fullName evidence="1">Uncharacterized protein</fullName>
    </submittedName>
</protein>